<evidence type="ECO:0000256" key="2">
    <source>
        <dbReference type="ARBA" id="ARBA00007391"/>
    </source>
</evidence>
<dbReference type="InterPro" id="IPR004365">
    <property type="entry name" value="NA-bd_OB_tRNA"/>
</dbReference>
<dbReference type="Pfam" id="PF02811">
    <property type="entry name" value="PHP"/>
    <property type="match status" value="1"/>
</dbReference>
<evidence type="ECO:0000313" key="15">
    <source>
        <dbReference type="EMBL" id="TNJ35129.1"/>
    </source>
</evidence>
<evidence type="ECO:0000313" key="16">
    <source>
        <dbReference type="Proteomes" id="UP000305760"/>
    </source>
</evidence>
<evidence type="ECO:0000256" key="8">
    <source>
        <dbReference type="ARBA" id="ARBA00022705"/>
    </source>
</evidence>
<dbReference type="Pfam" id="PF14579">
    <property type="entry name" value="HHH_6"/>
    <property type="match status" value="1"/>
</dbReference>
<evidence type="ECO:0000256" key="6">
    <source>
        <dbReference type="ARBA" id="ARBA00022679"/>
    </source>
</evidence>
<comment type="function">
    <text evidence="13">DNA polymerase involved in damage-induced mutagenesis and translesion synthesis (TLS). It is not the major replicative DNA polymerase.</text>
</comment>
<dbReference type="OrthoDB" id="9803237at2"/>
<evidence type="ECO:0000256" key="5">
    <source>
        <dbReference type="ARBA" id="ARBA00022490"/>
    </source>
</evidence>
<evidence type="ECO:0000259" key="14">
    <source>
        <dbReference type="SMART" id="SM00481"/>
    </source>
</evidence>
<dbReference type="RefSeq" id="WP_139446277.1">
    <property type="nucleotide sequence ID" value="NZ_SMDR01000001.1"/>
</dbReference>
<comment type="subcellular location">
    <subcellularLocation>
        <location evidence="1 13">Cytoplasm</location>
    </subcellularLocation>
</comment>
<dbReference type="EC" id="2.7.7.7" evidence="3 13"/>
<evidence type="ECO:0000256" key="13">
    <source>
        <dbReference type="HAMAP-Rule" id="MF_01902"/>
    </source>
</evidence>
<reference evidence="15 16" key="1">
    <citation type="submission" date="2019-03" db="EMBL/GenBank/DDBJ databases">
        <title>Arenimonas daejeonensis sp. nov., isolated from compost.</title>
        <authorList>
            <person name="Jeon C.O."/>
        </authorList>
    </citation>
    <scope>NUCLEOTIDE SEQUENCE [LARGE SCALE GENOMIC DNA]</scope>
    <source>
        <strain evidence="15 16">R29</strain>
    </source>
</reference>
<dbReference type="Proteomes" id="UP000305760">
    <property type="component" value="Unassembled WGS sequence"/>
</dbReference>
<dbReference type="AlphaFoldDB" id="A0A5C4RW58"/>
<evidence type="ECO:0000256" key="11">
    <source>
        <dbReference type="ARBA" id="ARBA00023204"/>
    </source>
</evidence>
<dbReference type="Gene3D" id="3.20.20.140">
    <property type="entry name" value="Metal-dependent hydrolases"/>
    <property type="match status" value="1"/>
</dbReference>
<keyword evidence="5 13" id="KW-0963">Cytoplasm</keyword>
<dbReference type="NCBIfam" id="NF004225">
    <property type="entry name" value="PRK05672.1"/>
    <property type="match status" value="1"/>
</dbReference>
<dbReference type="GO" id="GO:0005737">
    <property type="term" value="C:cytoplasm"/>
    <property type="evidence" value="ECO:0007669"/>
    <property type="project" value="UniProtKB-SubCell"/>
</dbReference>
<dbReference type="CDD" id="cd04485">
    <property type="entry name" value="DnaE_OBF"/>
    <property type="match status" value="1"/>
</dbReference>
<dbReference type="CDD" id="cd07434">
    <property type="entry name" value="PHP_PolIIIA_DnaE2"/>
    <property type="match status" value="1"/>
</dbReference>
<dbReference type="InterPro" id="IPR004013">
    <property type="entry name" value="PHP_dom"/>
</dbReference>
<keyword evidence="8 13" id="KW-0235">DNA replication</keyword>
<evidence type="ECO:0000256" key="10">
    <source>
        <dbReference type="ARBA" id="ARBA00022932"/>
    </source>
</evidence>
<dbReference type="InterPro" id="IPR011708">
    <property type="entry name" value="DNA_pol3_alpha_NTPase_dom"/>
</dbReference>
<comment type="similarity">
    <text evidence="2 13">Belongs to the DNA polymerase type-C family. DnaE2 subfamily.</text>
</comment>
<evidence type="ECO:0000256" key="1">
    <source>
        <dbReference type="ARBA" id="ARBA00004496"/>
    </source>
</evidence>
<dbReference type="SMART" id="SM00481">
    <property type="entry name" value="POLIIIAc"/>
    <property type="match status" value="1"/>
</dbReference>
<dbReference type="GO" id="GO:0003887">
    <property type="term" value="F:DNA-directed DNA polymerase activity"/>
    <property type="evidence" value="ECO:0007669"/>
    <property type="project" value="UniProtKB-UniRule"/>
</dbReference>
<dbReference type="InterPro" id="IPR029460">
    <property type="entry name" value="DNAPol_HHH"/>
</dbReference>
<dbReference type="NCBIfam" id="TIGR00594">
    <property type="entry name" value="polc"/>
    <property type="match status" value="1"/>
</dbReference>
<dbReference type="HAMAP" id="MF_01902">
    <property type="entry name" value="DNApol_error_prone"/>
    <property type="match status" value="1"/>
</dbReference>
<dbReference type="InterPro" id="IPR016195">
    <property type="entry name" value="Pol/histidinol_Pase-like"/>
</dbReference>
<comment type="catalytic activity">
    <reaction evidence="12 13">
        <text>DNA(n) + a 2'-deoxyribonucleoside 5'-triphosphate = DNA(n+1) + diphosphate</text>
        <dbReference type="Rhea" id="RHEA:22508"/>
        <dbReference type="Rhea" id="RHEA-COMP:17339"/>
        <dbReference type="Rhea" id="RHEA-COMP:17340"/>
        <dbReference type="ChEBI" id="CHEBI:33019"/>
        <dbReference type="ChEBI" id="CHEBI:61560"/>
        <dbReference type="ChEBI" id="CHEBI:173112"/>
        <dbReference type="EC" id="2.7.7.7"/>
    </reaction>
</comment>
<dbReference type="InterPro" id="IPR004805">
    <property type="entry name" value="DnaE2/DnaE/PolC"/>
</dbReference>
<dbReference type="InterPro" id="IPR040982">
    <property type="entry name" value="DNA_pol3_finger"/>
</dbReference>
<name>A0A5C4RW58_9GAMM</name>
<keyword evidence="7 13" id="KW-0548">Nucleotidyltransferase</keyword>
<dbReference type="Gene3D" id="1.10.150.870">
    <property type="match status" value="1"/>
</dbReference>
<dbReference type="GO" id="GO:0006281">
    <property type="term" value="P:DNA repair"/>
    <property type="evidence" value="ECO:0007669"/>
    <property type="project" value="UniProtKB-UniRule"/>
</dbReference>
<keyword evidence="11 13" id="KW-0234">DNA repair</keyword>
<evidence type="ECO:0000256" key="12">
    <source>
        <dbReference type="ARBA" id="ARBA00049244"/>
    </source>
</evidence>
<keyword evidence="9 13" id="KW-0227">DNA damage</keyword>
<proteinExistence type="inferred from homology"/>
<dbReference type="InterPro" id="IPR003141">
    <property type="entry name" value="Pol/His_phosphatase_N"/>
</dbReference>
<protein>
    <recommendedName>
        <fullName evidence="4 13">Error-prone DNA polymerase</fullName>
        <ecNumber evidence="3 13">2.7.7.7</ecNumber>
    </recommendedName>
</protein>
<dbReference type="Pfam" id="PF17657">
    <property type="entry name" value="DNA_pol3_finger"/>
    <property type="match status" value="1"/>
</dbReference>
<evidence type="ECO:0000256" key="7">
    <source>
        <dbReference type="ARBA" id="ARBA00022695"/>
    </source>
</evidence>
<dbReference type="GO" id="GO:0006260">
    <property type="term" value="P:DNA replication"/>
    <property type="evidence" value="ECO:0007669"/>
    <property type="project" value="UniProtKB-KW"/>
</dbReference>
<keyword evidence="10 13" id="KW-0239">DNA-directed DNA polymerase</keyword>
<dbReference type="SUPFAM" id="SSF89550">
    <property type="entry name" value="PHP domain-like"/>
    <property type="match status" value="1"/>
</dbReference>
<evidence type="ECO:0000256" key="9">
    <source>
        <dbReference type="ARBA" id="ARBA00022763"/>
    </source>
</evidence>
<feature type="domain" description="Polymerase/histidinol phosphatase N-terminal" evidence="14">
    <location>
        <begin position="7"/>
        <end position="74"/>
    </location>
</feature>
<dbReference type="EMBL" id="SMDR01000001">
    <property type="protein sequence ID" value="TNJ35129.1"/>
    <property type="molecule type" value="Genomic_DNA"/>
</dbReference>
<keyword evidence="6 13" id="KW-0808">Transferase</keyword>
<dbReference type="GO" id="GO:0003676">
    <property type="term" value="F:nucleic acid binding"/>
    <property type="evidence" value="ECO:0007669"/>
    <property type="project" value="InterPro"/>
</dbReference>
<keyword evidence="16" id="KW-1185">Reference proteome</keyword>
<gene>
    <name evidence="13" type="primary">dnaE2</name>
    <name evidence="15" type="ORF">E1B00_05025</name>
</gene>
<evidence type="ECO:0000256" key="3">
    <source>
        <dbReference type="ARBA" id="ARBA00012417"/>
    </source>
</evidence>
<organism evidence="15 16">
    <name type="scientific">Arenimonas terrae</name>
    <dbReference type="NCBI Taxonomy" id="2546226"/>
    <lineage>
        <taxon>Bacteria</taxon>
        <taxon>Pseudomonadati</taxon>
        <taxon>Pseudomonadota</taxon>
        <taxon>Gammaproteobacteria</taxon>
        <taxon>Lysobacterales</taxon>
        <taxon>Lysobacteraceae</taxon>
        <taxon>Arenimonas</taxon>
    </lineage>
</organism>
<dbReference type="PANTHER" id="PTHR32294">
    <property type="entry name" value="DNA POLYMERASE III SUBUNIT ALPHA"/>
    <property type="match status" value="1"/>
</dbReference>
<evidence type="ECO:0000256" key="4">
    <source>
        <dbReference type="ARBA" id="ARBA00017273"/>
    </source>
</evidence>
<dbReference type="InterPro" id="IPR023073">
    <property type="entry name" value="DnaE2"/>
</dbReference>
<dbReference type="GO" id="GO:0008408">
    <property type="term" value="F:3'-5' exonuclease activity"/>
    <property type="evidence" value="ECO:0007669"/>
    <property type="project" value="InterPro"/>
</dbReference>
<dbReference type="Pfam" id="PF07733">
    <property type="entry name" value="DNA_pol3_alpha"/>
    <property type="match status" value="1"/>
</dbReference>
<dbReference type="PANTHER" id="PTHR32294:SF4">
    <property type="entry name" value="ERROR-PRONE DNA POLYMERASE"/>
    <property type="match status" value="1"/>
</dbReference>
<dbReference type="Pfam" id="PF01336">
    <property type="entry name" value="tRNA_anti-codon"/>
    <property type="match status" value="1"/>
</dbReference>
<comment type="caution">
    <text evidence="15">The sequence shown here is derived from an EMBL/GenBank/DDBJ whole genome shotgun (WGS) entry which is preliminary data.</text>
</comment>
<sequence>MTLPAYAELHCLSHFSFGRGASSAKELFERAKQQGYTALAITDECTLAGIVRAHVAADEAGMKLVVGSEFTLDDGLKLVLLVEDLAGYRNLCRLITIGRRRGDKGDYRLGRADFSGGLDGLLTLWIPGREPQRRDGEWLHETFAGRCWLAVELHRGPDDEHRQRRLLALAEELRMPAVASGDAHMHVRRRAPLQDMLTATRHRMTVAEAGAHIFPNGERHLRTRRALSAIHPAALLEESARIAERCRFRMDQVKYQYPRELVPEGQTPTRWLRELTKRGIAARWPQGIPYPTLRQIGRELKLIAELEYEAFFLTVEDVVTFARSRQILCQGRGSAANSAVCYALGITAVNPAHTRLLFGRFLSKERKEPPDIDVDFEHERREEVIQYIYGKYGRERAALAATVIHYRGKSAVRDAARALGMPPDQVEQLSRAVGWWNGEKDRSERLQEQGFDPRSDLVVRVMWMASQLILSHCPRHLSQHVGGFVISDQPLYHLVPVQNAAMADRTIIEWDKDDLESLGLLKVDCLALGMLTAIRKCLALLQQHRGLALTPADIHDHPDEKARQETYEMIQRADTVGVFQIESRAQMAMLPRLRPENYYDLVIQVAIVRPGPIQGDMVHPYLRRRQGKEPVDYPNEKLKEVLKRTLGIPLFQEQVMELTMVAADFTPGEADAVRRGMAAWKRKGGLHQFREKLFAGMLKNGYEMAFAERIFSQIEGFADYGFPESHAASFALLTYVSCWLKRHHPAAFLCALMNSQPLGFYSNSQLVQDARRHGVPVRPVDVRYSDWDNTLEASTAGTMEKPALRLGLREISGLSEAMAEAVVAARTRSPFTSVEDLCHRANLDERARGLLADAGALKGLAGHRHRARWAITGVEAQLPLFDGSPREPAVTLPVPSAGEDLLADYARTGLSLGPHPMKLLRRQLNARRYRPSRELLDLAHGSPARVVGLVTGRQRPQTATGVTFVTLEDEDGSINVVVWHDLGERQRRVLVESRLMGVDGRLETVDGVRHLIAKRLHDESGLMRDLVAPSRDFR</sequence>
<accession>A0A5C4RW58</accession>